<reference evidence="2 3" key="1">
    <citation type="submission" date="2018-07" db="EMBL/GenBank/DDBJ databases">
        <title>The draft genome of Phyllobacterium salinisoli.</title>
        <authorList>
            <person name="Liu L."/>
            <person name="Li L."/>
            <person name="Zhang X."/>
            <person name="Liang L."/>
        </authorList>
    </citation>
    <scope>NUCLEOTIDE SEQUENCE [LARGE SCALE GENOMIC DNA]</scope>
    <source>
        <strain evidence="2 3">LLAN61</strain>
    </source>
</reference>
<accession>A0A368JZR5</accession>
<organism evidence="2 3">
    <name type="scientific">Phyllobacterium salinisoli</name>
    <dbReference type="NCBI Taxonomy" id="1899321"/>
    <lineage>
        <taxon>Bacteria</taxon>
        <taxon>Pseudomonadati</taxon>
        <taxon>Pseudomonadota</taxon>
        <taxon>Alphaproteobacteria</taxon>
        <taxon>Hyphomicrobiales</taxon>
        <taxon>Phyllobacteriaceae</taxon>
        <taxon>Phyllobacterium</taxon>
    </lineage>
</organism>
<name>A0A368JZR5_9HYPH</name>
<gene>
    <name evidence="2" type="ORF">DUT91_22680</name>
</gene>
<dbReference type="RefSeq" id="WP_114442735.1">
    <property type="nucleotide sequence ID" value="NZ_QOZG01000018.1"/>
</dbReference>
<dbReference type="InterPro" id="IPR053853">
    <property type="entry name" value="FitA-like_RHH"/>
</dbReference>
<evidence type="ECO:0000313" key="2">
    <source>
        <dbReference type="EMBL" id="RCS21662.1"/>
    </source>
</evidence>
<comment type="caution">
    <text evidence="2">The sequence shown here is derived from an EMBL/GenBank/DDBJ whole genome shotgun (WGS) entry which is preliminary data.</text>
</comment>
<dbReference type="EMBL" id="QOZG01000018">
    <property type="protein sequence ID" value="RCS21662.1"/>
    <property type="molecule type" value="Genomic_DNA"/>
</dbReference>
<dbReference type="InterPro" id="IPR013321">
    <property type="entry name" value="Arc_rbn_hlx_hlx"/>
</dbReference>
<keyword evidence="3" id="KW-1185">Reference proteome</keyword>
<dbReference type="InterPro" id="IPR010985">
    <property type="entry name" value="Ribbon_hlx_hlx"/>
</dbReference>
<dbReference type="Gene3D" id="1.10.1220.10">
    <property type="entry name" value="Met repressor-like"/>
    <property type="match status" value="1"/>
</dbReference>
<keyword evidence="2" id="KW-0238">DNA-binding</keyword>
<evidence type="ECO:0000313" key="3">
    <source>
        <dbReference type="Proteomes" id="UP000253420"/>
    </source>
</evidence>
<dbReference type="Proteomes" id="UP000253420">
    <property type="component" value="Unassembled WGS sequence"/>
</dbReference>
<protein>
    <submittedName>
        <fullName evidence="2">Arc family DNA-binding protein</fullName>
    </submittedName>
</protein>
<dbReference type="Pfam" id="PF22513">
    <property type="entry name" value="FitA-like_RHH"/>
    <property type="match status" value="1"/>
</dbReference>
<dbReference type="GO" id="GO:0006355">
    <property type="term" value="P:regulation of DNA-templated transcription"/>
    <property type="evidence" value="ECO:0007669"/>
    <property type="project" value="InterPro"/>
</dbReference>
<dbReference type="GO" id="GO:0003677">
    <property type="term" value="F:DNA binding"/>
    <property type="evidence" value="ECO:0007669"/>
    <property type="project" value="UniProtKB-KW"/>
</dbReference>
<sequence length="79" mass="8630">MGTMTIRNIPDGVQEIIRFRAAKNHRSAEAEVRAILATVAAAETGQGFGDHLRSRWSNAFGDELDNLRDKTPAEGADFS</sequence>
<dbReference type="OrthoDB" id="2389872at2"/>
<dbReference type="SUPFAM" id="SSF47598">
    <property type="entry name" value="Ribbon-helix-helix"/>
    <property type="match status" value="1"/>
</dbReference>
<dbReference type="AlphaFoldDB" id="A0A368JZR5"/>
<feature type="domain" description="Antitoxin FitA-like ribbon-helix-helix" evidence="1">
    <location>
        <begin position="3"/>
        <end position="39"/>
    </location>
</feature>
<proteinExistence type="predicted"/>
<evidence type="ECO:0000259" key="1">
    <source>
        <dbReference type="Pfam" id="PF22513"/>
    </source>
</evidence>